<comment type="caution">
    <text evidence="2">The sequence shown here is derived from an EMBL/GenBank/DDBJ whole genome shotgun (WGS) entry which is preliminary data.</text>
</comment>
<proteinExistence type="predicted"/>
<feature type="compositionally biased region" description="Polar residues" evidence="1">
    <location>
        <begin position="1"/>
        <end position="16"/>
    </location>
</feature>
<dbReference type="InParanoid" id="A0A409Y9P0"/>
<protein>
    <submittedName>
        <fullName evidence="2">Uncharacterized protein</fullName>
    </submittedName>
</protein>
<feature type="region of interest" description="Disordered" evidence="1">
    <location>
        <begin position="1"/>
        <end position="23"/>
    </location>
</feature>
<dbReference type="Proteomes" id="UP000284842">
    <property type="component" value="Unassembled WGS sequence"/>
</dbReference>
<accession>A0A409Y9P0</accession>
<name>A0A409Y9P0_9AGAR</name>
<sequence>METCSNIDPHNTSESPPSEVPQETEVDLIAERRKLMEKGGVLSSLGDKRYKVWGYKMGGSSSWDDVLKHFDAQVTDANGAITLKYISEIRRIEKEMVSKCYEIHPFYLGIAGFSVVYFKTPRISDNLGTAFTLIHATWANDELLPSQEVQEKLTAYFRSIGCKEDPAWYELQRDPPP</sequence>
<dbReference type="AlphaFoldDB" id="A0A409Y9P0"/>
<keyword evidence="3" id="KW-1185">Reference proteome</keyword>
<dbReference type="EMBL" id="NHTK01001350">
    <property type="protein sequence ID" value="PPQ99644.1"/>
    <property type="molecule type" value="Genomic_DNA"/>
</dbReference>
<evidence type="ECO:0000256" key="1">
    <source>
        <dbReference type="SAM" id="MobiDB-lite"/>
    </source>
</evidence>
<gene>
    <name evidence="2" type="ORF">CVT24_005222</name>
</gene>
<evidence type="ECO:0000313" key="2">
    <source>
        <dbReference type="EMBL" id="PPQ99644.1"/>
    </source>
</evidence>
<reference evidence="2 3" key="1">
    <citation type="journal article" date="2018" name="Evol. Lett.">
        <title>Horizontal gene cluster transfer increased hallucinogenic mushroom diversity.</title>
        <authorList>
            <person name="Reynolds H.T."/>
            <person name="Vijayakumar V."/>
            <person name="Gluck-Thaler E."/>
            <person name="Korotkin H.B."/>
            <person name="Matheny P.B."/>
            <person name="Slot J.C."/>
        </authorList>
    </citation>
    <scope>NUCLEOTIDE SEQUENCE [LARGE SCALE GENOMIC DNA]</scope>
    <source>
        <strain evidence="2 3">2629</strain>
    </source>
</reference>
<evidence type="ECO:0000313" key="3">
    <source>
        <dbReference type="Proteomes" id="UP000284842"/>
    </source>
</evidence>
<organism evidence="2 3">
    <name type="scientific">Panaeolus cyanescens</name>
    <dbReference type="NCBI Taxonomy" id="181874"/>
    <lineage>
        <taxon>Eukaryota</taxon>
        <taxon>Fungi</taxon>
        <taxon>Dikarya</taxon>
        <taxon>Basidiomycota</taxon>
        <taxon>Agaricomycotina</taxon>
        <taxon>Agaricomycetes</taxon>
        <taxon>Agaricomycetidae</taxon>
        <taxon>Agaricales</taxon>
        <taxon>Agaricineae</taxon>
        <taxon>Galeropsidaceae</taxon>
        <taxon>Panaeolus</taxon>
    </lineage>
</organism>